<evidence type="ECO:0000256" key="4">
    <source>
        <dbReference type="ARBA" id="ARBA00022840"/>
    </source>
</evidence>
<evidence type="ECO:0000256" key="2">
    <source>
        <dbReference type="ARBA" id="ARBA00022598"/>
    </source>
</evidence>
<dbReference type="Gene3D" id="3.30.300.30">
    <property type="match status" value="1"/>
</dbReference>
<evidence type="ECO:0000256" key="1">
    <source>
        <dbReference type="ARBA" id="ARBA00006432"/>
    </source>
</evidence>
<dbReference type="InterPro" id="IPR045851">
    <property type="entry name" value="AMP-bd_C_sf"/>
</dbReference>
<dbReference type="SUPFAM" id="SSF56801">
    <property type="entry name" value="Acetyl-CoA synthetase-like"/>
    <property type="match status" value="1"/>
</dbReference>
<dbReference type="PATRIC" id="fig|1097667.3.peg.354"/>
<dbReference type="Proteomes" id="UP000005143">
    <property type="component" value="Unassembled WGS sequence"/>
</dbReference>
<dbReference type="PANTHER" id="PTHR43107:SF15">
    <property type="entry name" value="FATTY ACID TRANSPORT PROTEIN 3, ISOFORM A"/>
    <property type="match status" value="1"/>
</dbReference>
<keyword evidence="3" id="KW-0547">Nucleotide-binding</keyword>
<dbReference type="NCBIfam" id="NF004808">
    <property type="entry name" value="PRK06155.1"/>
    <property type="match status" value="1"/>
</dbReference>
<evidence type="ECO:0000313" key="8">
    <source>
        <dbReference type="Proteomes" id="UP000005143"/>
    </source>
</evidence>
<dbReference type="GO" id="GO:0005324">
    <property type="term" value="F:long-chain fatty acid transmembrane transporter activity"/>
    <property type="evidence" value="ECO:0007669"/>
    <property type="project" value="TreeGrafter"/>
</dbReference>
<sequence>MSGTSPSSQGGADRASARSAAAGAAEAGMVPSPLRGLPVVEQTLPALLERQAASYGDKPLLRFGDLTRSYAEVRDAAAATAGALREAGLRRGDRLALMCENRVELLDQILACAWLGAVAVPLNTALRGEQLAHQLENSGARILSIDTALVDVLGYLDPPSALEVVWALDGVPERPPAGYRVTAPPPPAAPVDAEPVRPGETAAILYTSGTTGVSKGVCCPQTQFYWWGVLVGEMLELEEDDVLYTCLPLFHTNALNAFVQALVAGATYHLGPRFSASRFWSRAAEAGATVTYLLGAMVSILLTRPEEAADAAHGVRRALAPGSAPDDFARFRERFGVQLVEGYGSTETNCAIGASWRHQRPGLMGPARAGFHARVVDADGVPVPDGTGGELVLRHDPSFAFATGYFAMPEKTVEAWSDLWFHTGDRVVRDADGWYRFTDRIKDAIRRRGENISSFEVEQALRGHAAVEAVAAFPVASEVGEDEVAVAVVPRADAAVDPVDLIRWCEPRLAYFAIPRFVRIVDALPLTPNGKVRKAELRDQGVVPGTWDREAEGVTLNRGVVARADAAG</sequence>
<dbReference type="AlphaFoldDB" id="H0E0P8"/>
<keyword evidence="2 7" id="KW-0436">Ligase</keyword>
<keyword evidence="4" id="KW-0067">ATP-binding</keyword>
<dbReference type="InterPro" id="IPR025110">
    <property type="entry name" value="AMP-bd_C"/>
</dbReference>
<evidence type="ECO:0000259" key="6">
    <source>
        <dbReference type="Pfam" id="PF13193"/>
    </source>
</evidence>
<comment type="similarity">
    <text evidence="1">Belongs to the ATP-dependent AMP-binding enzyme family.</text>
</comment>
<reference evidence="7 8" key="1">
    <citation type="journal article" date="2013" name="Biodegradation">
        <title>Quantitative proteomic analysis of ibuprofen-degrading Patulibacter sp. strain I11.</title>
        <authorList>
            <person name="Almeida B."/>
            <person name="Kjeldal H."/>
            <person name="Lolas I."/>
            <person name="Knudsen A.D."/>
            <person name="Carvalho G."/>
            <person name="Nielsen K.L."/>
            <person name="Barreto Crespo M.T."/>
            <person name="Stensballe A."/>
            <person name="Nielsen J.L."/>
        </authorList>
    </citation>
    <scope>NUCLEOTIDE SEQUENCE [LARGE SCALE GENOMIC DNA]</scope>
    <source>
        <strain evidence="7 8">I11</strain>
    </source>
</reference>
<evidence type="ECO:0000256" key="3">
    <source>
        <dbReference type="ARBA" id="ARBA00022741"/>
    </source>
</evidence>
<name>H0E0P8_9ACTN</name>
<dbReference type="GO" id="GO:0004467">
    <property type="term" value="F:long-chain fatty acid-CoA ligase activity"/>
    <property type="evidence" value="ECO:0007669"/>
    <property type="project" value="UniProtKB-EC"/>
</dbReference>
<comment type="caution">
    <text evidence="7">The sequence shown here is derived from an EMBL/GenBank/DDBJ whole genome shotgun (WGS) entry which is preliminary data.</text>
</comment>
<dbReference type="PROSITE" id="PS00455">
    <property type="entry name" value="AMP_BINDING"/>
    <property type="match status" value="1"/>
</dbReference>
<dbReference type="Pfam" id="PF13193">
    <property type="entry name" value="AMP-binding_C"/>
    <property type="match status" value="1"/>
</dbReference>
<dbReference type="InterPro" id="IPR020845">
    <property type="entry name" value="AMP-binding_CS"/>
</dbReference>
<feature type="domain" description="AMP-dependent synthetase/ligase" evidence="5">
    <location>
        <begin position="48"/>
        <end position="405"/>
    </location>
</feature>
<dbReference type="EC" id="6.2.1.3" evidence="7"/>
<protein>
    <submittedName>
        <fullName evidence="7">Long-chain-fatty-acid--CoA ligase</fullName>
        <ecNumber evidence="7">6.2.1.3</ecNumber>
    </submittedName>
</protein>
<accession>H0E0P8</accession>
<dbReference type="GO" id="GO:0005886">
    <property type="term" value="C:plasma membrane"/>
    <property type="evidence" value="ECO:0007669"/>
    <property type="project" value="TreeGrafter"/>
</dbReference>
<evidence type="ECO:0000313" key="7">
    <source>
        <dbReference type="EMBL" id="EHN12782.1"/>
    </source>
</evidence>
<proteinExistence type="inferred from homology"/>
<dbReference type="InterPro" id="IPR000873">
    <property type="entry name" value="AMP-dep_synth/lig_dom"/>
</dbReference>
<dbReference type="GO" id="GO:0005524">
    <property type="term" value="F:ATP binding"/>
    <property type="evidence" value="ECO:0007669"/>
    <property type="project" value="UniProtKB-KW"/>
</dbReference>
<organism evidence="7 8">
    <name type="scientific">Patulibacter medicamentivorans</name>
    <dbReference type="NCBI Taxonomy" id="1097667"/>
    <lineage>
        <taxon>Bacteria</taxon>
        <taxon>Bacillati</taxon>
        <taxon>Actinomycetota</taxon>
        <taxon>Thermoleophilia</taxon>
        <taxon>Solirubrobacterales</taxon>
        <taxon>Patulibacteraceae</taxon>
        <taxon>Patulibacter</taxon>
    </lineage>
</organism>
<dbReference type="GO" id="GO:0044539">
    <property type="term" value="P:long-chain fatty acid import into cell"/>
    <property type="evidence" value="ECO:0007669"/>
    <property type="project" value="TreeGrafter"/>
</dbReference>
<keyword evidence="8" id="KW-1185">Reference proteome</keyword>
<dbReference type="Pfam" id="PF00501">
    <property type="entry name" value="AMP-binding"/>
    <property type="match status" value="1"/>
</dbReference>
<dbReference type="PANTHER" id="PTHR43107">
    <property type="entry name" value="LONG-CHAIN FATTY ACID TRANSPORT PROTEIN"/>
    <property type="match status" value="1"/>
</dbReference>
<feature type="domain" description="AMP-binding enzyme C-terminal" evidence="6">
    <location>
        <begin position="456"/>
        <end position="531"/>
    </location>
</feature>
<dbReference type="EMBL" id="AGUD01000011">
    <property type="protein sequence ID" value="EHN12782.1"/>
    <property type="molecule type" value="Genomic_DNA"/>
</dbReference>
<dbReference type="InterPro" id="IPR042099">
    <property type="entry name" value="ANL_N_sf"/>
</dbReference>
<evidence type="ECO:0000259" key="5">
    <source>
        <dbReference type="Pfam" id="PF00501"/>
    </source>
</evidence>
<dbReference type="Gene3D" id="3.40.50.12780">
    <property type="entry name" value="N-terminal domain of ligase-like"/>
    <property type="match status" value="1"/>
</dbReference>
<gene>
    <name evidence="7" type="ORF">PAI11_03560</name>
</gene>